<dbReference type="HOGENOM" id="CLU_996572_0_0_10"/>
<proteinExistence type="predicted"/>
<dbReference type="PROSITE" id="PS51257">
    <property type="entry name" value="PROKAR_LIPOPROTEIN"/>
    <property type="match status" value="1"/>
</dbReference>
<gene>
    <name evidence="1" type="ORF">FAES_2914</name>
</gene>
<dbReference type="EMBL" id="HE796683">
    <property type="protein sequence ID" value="CCH00923.1"/>
    <property type="molecule type" value="Genomic_DNA"/>
</dbReference>
<keyword evidence="2" id="KW-1185">Reference proteome</keyword>
<name>I0K9X0_9BACT</name>
<reference evidence="1 2" key="1">
    <citation type="journal article" date="2012" name="J. Bacteriol.">
        <title>Genome Sequence of Fibrella aestuarina BUZ 2T, a Filamentous Marine Bacterium.</title>
        <authorList>
            <person name="Filippini M."/>
            <person name="Qi W."/>
            <person name="Blom J."/>
            <person name="Goesmann A."/>
            <person name="Smits T.H."/>
            <person name="Bagheri H.C."/>
        </authorList>
    </citation>
    <scope>NUCLEOTIDE SEQUENCE [LARGE SCALE GENOMIC DNA]</scope>
    <source>
        <strain evidence="2">BUZ 2T</strain>
    </source>
</reference>
<evidence type="ECO:0000313" key="2">
    <source>
        <dbReference type="Proteomes" id="UP000011058"/>
    </source>
</evidence>
<dbReference type="AlphaFoldDB" id="I0K9X0"/>
<organism evidence="1 2">
    <name type="scientific">Fibrella aestuarina BUZ 2</name>
    <dbReference type="NCBI Taxonomy" id="1166018"/>
    <lineage>
        <taxon>Bacteria</taxon>
        <taxon>Pseudomonadati</taxon>
        <taxon>Bacteroidota</taxon>
        <taxon>Cytophagia</taxon>
        <taxon>Cytophagales</taxon>
        <taxon>Spirosomataceae</taxon>
        <taxon>Fibrella</taxon>
    </lineage>
</organism>
<dbReference type="STRING" id="1166018.FAES_2914"/>
<dbReference type="OrthoDB" id="947938at2"/>
<sequence length="279" mass="31291">MSNRRTKPASLGLLSLLGLLLLTGCWREPTEQSRAAISAAQSSILGTFYVARINVYNKARGMTDAENAAIQQLAATLGHGLLHFDSTGFCQSIYYGRYTRDRYLVQGTNLSIRDSTFRDLDLRPNGFSMRLGKRVNGKPVDLEYRAYRLNLGKDANRFLELANTIFRKPAAPQSDEQIRQRVKHTLTFYALFFRAIHDSHIILFKPGIVNLPINFYYGAIALTPFSATDAWATLYATPDDAAKAYALLEEAVAKNGRFRHRRSFALGFSTVLNETASHL</sequence>
<dbReference type="KEGG" id="fae:FAES_2914"/>
<protein>
    <submittedName>
        <fullName evidence="1">Uncharacterized protein</fullName>
    </submittedName>
</protein>
<evidence type="ECO:0000313" key="1">
    <source>
        <dbReference type="EMBL" id="CCH00923.1"/>
    </source>
</evidence>
<accession>I0K9X0</accession>
<dbReference type="RefSeq" id="WP_015332022.1">
    <property type="nucleotide sequence ID" value="NC_020054.1"/>
</dbReference>
<dbReference type="Proteomes" id="UP000011058">
    <property type="component" value="Chromosome"/>
</dbReference>